<dbReference type="InterPro" id="IPR005225">
    <property type="entry name" value="Small_GTP-bd"/>
</dbReference>
<keyword evidence="4" id="KW-0460">Magnesium</keyword>
<organism evidence="5 6">
    <name type="scientific">Mycena maculata</name>
    <dbReference type="NCBI Taxonomy" id="230809"/>
    <lineage>
        <taxon>Eukaryota</taxon>
        <taxon>Fungi</taxon>
        <taxon>Dikarya</taxon>
        <taxon>Basidiomycota</taxon>
        <taxon>Agaricomycotina</taxon>
        <taxon>Agaricomycetes</taxon>
        <taxon>Agaricomycetidae</taxon>
        <taxon>Agaricales</taxon>
        <taxon>Marasmiineae</taxon>
        <taxon>Mycenaceae</taxon>
        <taxon>Mycena</taxon>
    </lineage>
</organism>
<dbReference type="NCBIfam" id="TIGR00231">
    <property type="entry name" value="small_GTP"/>
    <property type="match status" value="1"/>
</dbReference>
<evidence type="ECO:0000313" key="5">
    <source>
        <dbReference type="EMBL" id="KAJ7735658.1"/>
    </source>
</evidence>
<dbReference type="GO" id="GO:0003924">
    <property type="term" value="F:GTPase activity"/>
    <property type="evidence" value="ECO:0007669"/>
    <property type="project" value="InterPro"/>
</dbReference>
<dbReference type="EMBL" id="JARJLG010000153">
    <property type="protein sequence ID" value="KAJ7735658.1"/>
    <property type="molecule type" value="Genomic_DNA"/>
</dbReference>
<dbReference type="SMART" id="SM00177">
    <property type="entry name" value="ARF"/>
    <property type="match status" value="1"/>
</dbReference>
<name>A0AAD7I6S1_9AGAR</name>
<feature type="binding site" evidence="4">
    <location>
        <position position="34"/>
    </location>
    <ligand>
        <name>Mg(2+)</name>
        <dbReference type="ChEBI" id="CHEBI:18420"/>
    </ligand>
</feature>
<feature type="binding site" evidence="4">
    <location>
        <position position="12"/>
    </location>
    <ligand>
        <name>Mg(2+)</name>
        <dbReference type="ChEBI" id="CHEBI:18420"/>
    </ligand>
</feature>
<feature type="non-terminal residue" evidence="5">
    <location>
        <position position="168"/>
    </location>
</feature>
<reference evidence="5" key="1">
    <citation type="submission" date="2023-03" db="EMBL/GenBank/DDBJ databases">
        <title>Massive genome expansion in bonnet fungi (Mycena s.s.) driven by repeated elements and novel gene families across ecological guilds.</title>
        <authorList>
            <consortium name="Lawrence Berkeley National Laboratory"/>
            <person name="Harder C.B."/>
            <person name="Miyauchi S."/>
            <person name="Viragh M."/>
            <person name="Kuo A."/>
            <person name="Thoen E."/>
            <person name="Andreopoulos B."/>
            <person name="Lu D."/>
            <person name="Skrede I."/>
            <person name="Drula E."/>
            <person name="Henrissat B."/>
            <person name="Morin E."/>
            <person name="Kohler A."/>
            <person name="Barry K."/>
            <person name="LaButti K."/>
            <person name="Morin E."/>
            <person name="Salamov A."/>
            <person name="Lipzen A."/>
            <person name="Mereny Z."/>
            <person name="Hegedus B."/>
            <person name="Baldrian P."/>
            <person name="Stursova M."/>
            <person name="Weitz H."/>
            <person name="Taylor A."/>
            <person name="Grigoriev I.V."/>
            <person name="Nagy L.G."/>
            <person name="Martin F."/>
            <person name="Kauserud H."/>
        </authorList>
    </citation>
    <scope>NUCLEOTIDE SEQUENCE</scope>
    <source>
        <strain evidence="5">CBHHK188m</strain>
    </source>
</reference>
<dbReference type="Proteomes" id="UP001215280">
    <property type="component" value="Unassembled WGS sequence"/>
</dbReference>
<gene>
    <name evidence="5" type="ORF">DFH07DRAFT_753733</name>
</gene>
<dbReference type="InterPro" id="IPR006689">
    <property type="entry name" value="Small_GTPase_ARF/SAR"/>
</dbReference>
<comment type="caution">
    <text evidence="5">The sequence shown here is derived from an EMBL/GenBank/DDBJ whole genome shotgun (WGS) entry which is preliminary data.</text>
</comment>
<dbReference type="Pfam" id="PF00025">
    <property type="entry name" value="Arf"/>
    <property type="match status" value="1"/>
</dbReference>
<dbReference type="GO" id="GO:0005525">
    <property type="term" value="F:GTP binding"/>
    <property type="evidence" value="ECO:0007669"/>
    <property type="project" value="UniProtKB-KW"/>
</dbReference>
<dbReference type="PROSITE" id="PS51417">
    <property type="entry name" value="ARF"/>
    <property type="match status" value="1"/>
</dbReference>
<feature type="binding site" evidence="3">
    <location>
        <position position="56"/>
    </location>
    <ligand>
        <name>GTP</name>
        <dbReference type="ChEBI" id="CHEBI:37565"/>
    </ligand>
</feature>
<keyword evidence="6" id="KW-1185">Reference proteome</keyword>
<protein>
    <submittedName>
        <fullName evidence="5">ADP-ribosylation factor-like protein</fullName>
    </submittedName>
</protein>
<dbReference type="InterPro" id="IPR027417">
    <property type="entry name" value="P-loop_NTPase"/>
</dbReference>
<dbReference type="InterPro" id="IPR024156">
    <property type="entry name" value="Small_GTPase_ARF"/>
</dbReference>
<keyword evidence="1 3" id="KW-0547">Nucleotide-binding</keyword>
<dbReference type="Gene3D" id="3.40.50.300">
    <property type="entry name" value="P-loop containing nucleotide triphosphate hydrolases"/>
    <property type="match status" value="1"/>
</dbReference>
<sequence length="168" mass="19137">IMMFGLDYAGKTSLLNCITRSELPVGVLPETTPTIGFNRETVLYKNNCITVWDVGGQEKIRPLWRSYLWNGAVFMFIVDATSPERFPEAKEELHRLYVETRTRRTPFLVVASKMDDGVDSAAFTEIARSLDVEKLAKWGGTLALKVSLSFPDWHFKSISTTVRRECLR</sequence>
<keyword evidence="4" id="KW-0479">Metal-binding</keyword>
<accession>A0AAD7I6S1</accession>
<evidence type="ECO:0000256" key="1">
    <source>
        <dbReference type="ARBA" id="ARBA00022741"/>
    </source>
</evidence>
<keyword evidence="2 3" id="KW-0342">GTP-binding</keyword>
<evidence type="ECO:0000256" key="2">
    <source>
        <dbReference type="ARBA" id="ARBA00023134"/>
    </source>
</evidence>
<dbReference type="GO" id="GO:0046872">
    <property type="term" value="F:metal ion binding"/>
    <property type="evidence" value="ECO:0007669"/>
    <property type="project" value="UniProtKB-KW"/>
</dbReference>
<dbReference type="CDD" id="cd00878">
    <property type="entry name" value="Arf_Arl"/>
    <property type="match status" value="1"/>
</dbReference>
<feature type="binding site" evidence="3">
    <location>
        <begin position="5"/>
        <end position="12"/>
    </location>
    <ligand>
        <name>GTP</name>
        <dbReference type="ChEBI" id="CHEBI:37565"/>
    </ligand>
</feature>
<dbReference type="SUPFAM" id="SSF52540">
    <property type="entry name" value="P-loop containing nucleoside triphosphate hydrolases"/>
    <property type="match status" value="1"/>
</dbReference>
<dbReference type="AlphaFoldDB" id="A0AAD7I6S1"/>
<proteinExistence type="predicted"/>
<evidence type="ECO:0000313" key="6">
    <source>
        <dbReference type="Proteomes" id="UP001215280"/>
    </source>
</evidence>
<evidence type="ECO:0000256" key="4">
    <source>
        <dbReference type="PIRSR" id="PIRSR606689-2"/>
    </source>
</evidence>
<evidence type="ECO:0000256" key="3">
    <source>
        <dbReference type="PIRSR" id="PIRSR606689-1"/>
    </source>
</evidence>
<dbReference type="PANTHER" id="PTHR11711">
    <property type="entry name" value="ADP RIBOSYLATION FACTOR-RELATED"/>
    <property type="match status" value="1"/>
</dbReference>